<dbReference type="SUPFAM" id="SSF49562">
    <property type="entry name" value="C2 domain (Calcium/lipid-binding domain, CaLB)"/>
    <property type="match status" value="2"/>
</dbReference>
<protein>
    <recommendedName>
        <fullName evidence="2">C2 domain-containing protein</fullName>
    </recommendedName>
</protein>
<keyword evidence="4" id="KW-1185">Reference proteome</keyword>
<evidence type="ECO:0000256" key="1">
    <source>
        <dbReference type="SAM" id="MobiDB-lite"/>
    </source>
</evidence>
<dbReference type="GO" id="GO:0005886">
    <property type="term" value="C:plasma membrane"/>
    <property type="evidence" value="ECO:0007669"/>
    <property type="project" value="TreeGrafter"/>
</dbReference>
<feature type="compositionally biased region" description="Low complexity" evidence="1">
    <location>
        <begin position="102"/>
        <end position="111"/>
    </location>
</feature>
<dbReference type="CDD" id="cd00276">
    <property type="entry name" value="C2B_Synaptotagmin"/>
    <property type="match status" value="1"/>
</dbReference>
<evidence type="ECO:0000259" key="2">
    <source>
        <dbReference type="PROSITE" id="PS50004"/>
    </source>
</evidence>
<comment type="caution">
    <text evidence="3">The sequence shown here is derived from an EMBL/GenBank/DDBJ whole genome shotgun (WGS) entry which is preliminary data.</text>
</comment>
<dbReference type="Proteomes" id="UP001107558">
    <property type="component" value="Chromosome 2"/>
</dbReference>
<feature type="compositionally biased region" description="Basic and acidic residues" evidence="1">
    <location>
        <begin position="126"/>
        <end position="140"/>
    </location>
</feature>
<feature type="compositionally biased region" description="Polar residues" evidence="1">
    <location>
        <begin position="112"/>
        <end position="123"/>
    </location>
</feature>
<dbReference type="AlphaFoldDB" id="A0A9J6C3U1"/>
<dbReference type="GO" id="GO:0030276">
    <property type="term" value="F:clathrin binding"/>
    <property type="evidence" value="ECO:0007669"/>
    <property type="project" value="TreeGrafter"/>
</dbReference>
<dbReference type="OrthoDB" id="67700at2759"/>
<dbReference type="Pfam" id="PF00168">
    <property type="entry name" value="C2"/>
    <property type="match status" value="2"/>
</dbReference>
<dbReference type="PANTHER" id="PTHR10024">
    <property type="entry name" value="SYNAPTOTAGMIN"/>
    <property type="match status" value="1"/>
</dbReference>
<reference evidence="3" key="1">
    <citation type="submission" date="2021-03" db="EMBL/GenBank/DDBJ databases">
        <title>Chromosome level genome of the anhydrobiotic midge Polypedilum vanderplanki.</title>
        <authorList>
            <person name="Yoshida Y."/>
            <person name="Kikawada T."/>
            <person name="Gusev O."/>
        </authorList>
    </citation>
    <scope>NUCLEOTIDE SEQUENCE</scope>
    <source>
        <strain evidence="3">NIAS01</strain>
        <tissue evidence="3">Whole body or cell culture</tissue>
    </source>
</reference>
<dbReference type="GO" id="GO:0005544">
    <property type="term" value="F:calcium-dependent phospholipid binding"/>
    <property type="evidence" value="ECO:0007669"/>
    <property type="project" value="TreeGrafter"/>
</dbReference>
<dbReference type="PROSITE" id="PS50004">
    <property type="entry name" value="C2"/>
    <property type="match status" value="2"/>
</dbReference>
<dbReference type="Gene3D" id="2.60.40.150">
    <property type="entry name" value="C2 domain"/>
    <property type="match status" value="2"/>
</dbReference>
<feature type="region of interest" description="Disordered" evidence="1">
    <location>
        <begin position="24"/>
        <end position="146"/>
    </location>
</feature>
<dbReference type="SMART" id="SM00239">
    <property type="entry name" value="C2"/>
    <property type="match status" value="2"/>
</dbReference>
<dbReference type="GO" id="GO:0001786">
    <property type="term" value="F:phosphatidylserine binding"/>
    <property type="evidence" value="ECO:0007669"/>
    <property type="project" value="TreeGrafter"/>
</dbReference>
<accession>A0A9J6C3U1</accession>
<dbReference type="EMBL" id="JADBJN010000002">
    <property type="protein sequence ID" value="KAG5676817.1"/>
    <property type="molecule type" value="Genomic_DNA"/>
</dbReference>
<dbReference type="GO" id="GO:0017156">
    <property type="term" value="P:calcium-ion regulated exocytosis"/>
    <property type="evidence" value="ECO:0007669"/>
    <property type="project" value="TreeGrafter"/>
</dbReference>
<feature type="domain" description="C2" evidence="2">
    <location>
        <begin position="252"/>
        <end position="372"/>
    </location>
</feature>
<dbReference type="FunFam" id="2.60.40.150:FF:000179">
    <property type="entry name" value="synaptotagmin-5 isoform X2"/>
    <property type="match status" value="1"/>
</dbReference>
<gene>
    <name evidence="3" type="ORF">PVAND_006624</name>
</gene>
<dbReference type="PANTHER" id="PTHR10024:SF378">
    <property type="entry name" value="SYNAPTOTAGMIN BETA, ISOFORM D"/>
    <property type="match status" value="1"/>
</dbReference>
<dbReference type="GO" id="GO:0005509">
    <property type="term" value="F:calcium ion binding"/>
    <property type="evidence" value="ECO:0007669"/>
    <property type="project" value="TreeGrafter"/>
</dbReference>
<dbReference type="GO" id="GO:0070382">
    <property type="term" value="C:exocytic vesicle"/>
    <property type="evidence" value="ECO:0007669"/>
    <property type="project" value="TreeGrafter"/>
</dbReference>
<feature type="compositionally biased region" description="Low complexity" evidence="1">
    <location>
        <begin position="35"/>
        <end position="50"/>
    </location>
</feature>
<evidence type="ECO:0000313" key="3">
    <source>
        <dbReference type="EMBL" id="KAG5676817.1"/>
    </source>
</evidence>
<proteinExistence type="predicted"/>
<feature type="compositionally biased region" description="Low complexity" evidence="1">
    <location>
        <begin position="75"/>
        <end position="86"/>
    </location>
</feature>
<organism evidence="3 4">
    <name type="scientific">Polypedilum vanderplanki</name>
    <name type="common">Sleeping chironomid midge</name>
    <dbReference type="NCBI Taxonomy" id="319348"/>
    <lineage>
        <taxon>Eukaryota</taxon>
        <taxon>Metazoa</taxon>
        <taxon>Ecdysozoa</taxon>
        <taxon>Arthropoda</taxon>
        <taxon>Hexapoda</taxon>
        <taxon>Insecta</taxon>
        <taxon>Pterygota</taxon>
        <taxon>Neoptera</taxon>
        <taxon>Endopterygota</taxon>
        <taxon>Diptera</taxon>
        <taxon>Nematocera</taxon>
        <taxon>Chironomoidea</taxon>
        <taxon>Chironomidae</taxon>
        <taxon>Chironominae</taxon>
        <taxon>Polypedilum</taxon>
        <taxon>Polypedilum</taxon>
    </lineage>
</organism>
<feature type="domain" description="C2" evidence="2">
    <location>
        <begin position="383"/>
        <end position="518"/>
    </location>
</feature>
<sequence>MSAHGAAWFACRLDSWSKIAREKVKRAADLSNEQSPTNTSSDDGSTSTSSMVKDNSKDAQKSASSSFEESCARNSPVLSTPSPSVLQHQSKSFPPRHLARTSSISSESSIENLHQTRGSSPQIRFSDARGHHTSLQEDGKFIYSRSPSPMRDLRCLSLDARSMSPSNSNLEQEKLKVSSPSQANLFFGSPSSLFQSSSSPKINRPPLLLQPRNDPSTLVNPAPPSPLGALQLDLYTRQSGPIVLNAPENSVCVGKLHCRVTYDYKCSDLAVHLIEAHNLCPPDEGGFREVFFRLEIKPEIDQRKRETSIFRFDTNPYFNQHFKFPISRDQLQLSETELILQALDADKSTDISGELKINLADIDLSKSNEIWGDIIKVKRQAIDRPELLISLTYLPQAARLTLNVTRARHLDDLDKSELFVKIYLIQNGKRVKKKKTEFSKKSYNEHIWNEAFTFNLPSTNFNNSGLELYILENGNNEQDAIGSCGIGLDDSIGKDDTVGRDHWKEMMHNPRKPISRWHPIITQ</sequence>
<dbReference type="GO" id="GO:0000149">
    <property type="term" value="F:SNARE binding"/>
    <property type="evidence" value="ECO:0007669"/>
    <property type="project" value="TreeGrafter"/>
</dbReference>
<dbReference type="InterPro" id="IPR000008">
    <property type="entry name" value="C2_dom"/>
</dbReference>
<dbReference type="InterPro" id="IPR035892">
    <property type="entry name" value="C2_domain_sf"/>
</dbReference>
<name>A0A9J6C3U1_POLVA</name>
<evidence type="ECO:0000313" key="4">
    <source>
        <dbReference type="Proteomes" id="UP001107558"/>
    </source>
</evidence>